<proteinExistence type="predicted"/>
<reference evidence="1" key="1">
    <citation type="submission" date="2023-08" db="EMBL/GenBank/DDBJ databases">
        <title>A de novo genome assembly of Solanum verrucosum Schlechtendal, a Mexican diploid species geographically isolated from the other diploid A-genome species in potato relatives.</title>
        <authorList>
            <person name="Hosaka K."/>
        </authorList>
    </citation>
    <scope>NUCLEOTIDE SEQUENCE</scope>
    <source>
        <tissue evidence="1">Young leaves</tissue>
    </source>
</reference>
<dbReference type="Proteomes" id="UP001234989">
    <property type="component" value="Chromosome 6"/>
</dbReference>
<protein>
    <submittedName>
        <fullName evidence="1">Uncharacterized protein</fullName>
    </submittedName>
</protein>
<sequence length="73" mass="8139">MPFTNRVHGNVEQWRSMSSPYRAWSLLIRAMVWMDGSFDDKSGSGTISAVSHSVVCIVLNGLPGFFYTPKEGE</sequence>
<keyword evidence="2" id="KW-1185">Reference proteome</keyword>
<evidence type="ECO:0000313" key="1">
    <source>
        <dbReference type="EMBL" id="WMV32241.1"/>
    </source>
</evidence>
<name>A0AAF0TTQ2_SOLVR</name>
<accession>A0AAF0TTQ2</accession>
<gene>
    <name evidence="1" type="ORF">MTR67_025626</name>
</gene>
<dbReference type="AlphaFoldDB" id="A0AAF0TTQ2"/>
<dbReference type="EMBL" id="CP133617">
    <property type="protein sequence ID" value="WMV32241.1"/>
    <property type="molecule type" value="Genomic_DNA"/>
</dbReference>
<organism evidence="1 2">
    <name type="scientific">Solanum verrucosum</name>
    <dbReference type="NCBI Taxonomy" id="315347"/>
    <lineage>
        <taxon>Eukaryota</taxon>
        <taxon>Viridiplantae</taxon>
        <taxon>Streptophyta</taxon>
        <taxon>Embryophyta</taxon>
        <taxon>Tracheophyta</taxon>
        <taxon>Spermatophyta</taxon>
        <taxon>Magnoliopsida</taxon>
        <taxon>eudicotyledons</taxon>
        <taxon>Gunneridae</taxon>
        <taxon>Pentapetalae</taxon>
        <taxon>asterids</taxon>
        <taxon>lamiids</taxon>
        <taxon>Solanales</taxon>
        <taxon>Solanaceae</taxon>
        <taxon>Solanoideae</taxon>
        <taxon>Solaneae</taxon>
        <taxon>Solanum</taxon>
    </lineage>
</organism>
<evidence type="ECO:0000313" key="2">
    <source>
        <dbReference type="Proteomes" id="UP001234989"/>
    </source>
</evidence>